<dbReference type="AlphaFoldDB" id="A0A2W5CPB3"/>
<feature type="signal peptide" evidence="1">
    <location>
        <begin position="1"/>
        <end position="18"/>
    </location>
</feature>
<gene>
    <name evidence="2" type="ORF">DI599_20565</name>
</gene>
<feature type="chain" id="PRO_5016130844" evidence="1">
    <location>
        <begin position="19"/>
        <end position="111"/>
    </location>
</feature>
<dbReference type="Proteomes" id="UP000249198">
    <property type="component" value="Unassembled WGS sequence"/>
</dbReference>
<evidence type="ECO:0000313" key="2">
    <source>
        <dbReference type="EMBL" id="PZP21031.1"/>
    </source>
</evidence>
<evidence type="ECO:0000256" key="1">
    <source>
        <dbReference type="SAM" id="SignalP"/>
    </source>
</evidence>
<dbReference type="EMBL" id="QFOH01000038">
    <property type="protein sequence ID" value="PZP21031.1"/>
    <property type="molecule type" value="Genomic_DNA"/>
</dbReference>
<name>A0A2W5CPB3_9PSED</name>
<reference evidence="2 3" key="1">
    <citation type="submission" date="2017-08" db="EMBL/GenBank/DDBJ databases">
        <title>Infants hospitalized years apart are colonized by the same room-sourced microbial strains.</title>
        <authorList>
            <person name="Brooks B."/>
            <person name="Olm M.R."/>
            <person name="Firek B.A."/>
            <person name="Baker R."/>
            <person name="Thomas B.C."/>
            <person name="Morowitz M.J."/>
            <person name="Banfield J.F."/>
        </authorList>
    </citation>
    <scope>NUCLEOTIDE SEQUENCE [LARGE SCALE GENOMIC DNA]</scope>
    <source>
        <strain evidence="2">S2_009_000_R2_77</strain>
    </source>
</reference>
<sequence length="111" mass="11887">MKAVAFTLTALAVGVVAAAEEPKPIATQTAEAMAPVANAIGSTFTRTLTEFMAGSDGMLGKAARSNLKMQDKRERIANRGVRKSMKECIKPGNIIDDDVKECTEGLKEKSW</sequence>
<protein>
    <submittedName>
        <fullName evidence="2">Uncharacterized protein</fullName>
    </submittedName>
</protein>
<proteinExistence type="predicted"/>
<keyword evidence="1" id="KW-0732">Signal</keyword>
<evidence type="ECO:0000313" key="3">
    <source>
        <dbReference type="Proteomes" id="UP000249198"/>
    </source>
</evidence>
<comment type="caution">
    <text evidence="2">The sequence shown here is derived from an EMBL/GenBank/DDBJ whole genome shotgun (WGS) entry which is preliminary data.</text>
</comment>
<organism evidence="2 3">
    <name type="scientific">Pseudomonas kuykendallii</name>
    <dbReference type="NCBI Taxonomy" id="1007099"/>
    <lineage>
        <taxon>Bacteria</taxon>
        <taxon>Pseudomonadati</taxon>
        <taxon>Pseudomonadota</taxon>
        <taxon>Gammaproteobacteria</taxon>
        <taxon>Pseudomonadales</taxon>
        <taxon>Pseudomonadaceae</taxon>
        <taxon>Pseudomonas</taxon>
    </lineage>
</organism>
<accession>A0A2W5CPB3</accession>